<evidence type="ECO:0000256" key="11">
    <source>
        <dbReference type="PIRNR" id="PIRNR006268"/>
    </source>
</evidence>
<organism evidence="12 13">
    <name type="scientific">Mesorhizobium qingshengii</name>
    <dbReference type="NCBI Taxonomy" id="1165689"/>
    <lineage>
        <taxon>Bacteria</taxon>
        <taxon>Pseudomonadati</taxon>
        <taxon>Pseudomonadota</taxon>
        <taxon>Alphaproteobacteria</taxon>
        <taxon>Hyphomicrobiales</taxon>
        <taxon>Phyllobacteriaceae</taxon>
        <taxon>Mesorhizobium</taxon>
    </lineage>
</organism>
<evidence type="ECO:0000256" key="5">
    <source>
        <dbReference type="ARBA" id="ARBA00022679"/>
    </source>
</evidence>
<evidence type="ECO:0000256" key="6">
    <source>
        <dbReference type="ARBA" id="ARBA00022723"/>
    </source>
</evidence>
<sequence>MLKMSTDLARHALSGATMGTRWSTLLHAPPATDIAALSAALARAVDRVDRQMSTWKPDSDLMRLNAAAPGIWVPLPAELMRVLAKGLEIGRASGGAFDIGLGSLVNIWGFGPVGTKPDAAAIQAALRKEQPPCHEMLELDMADGRARKHAQLQLDLSGIAKGHGVDEMMRVVTAFGVANALVGLDGELKACGTKPDGAPWRVAVEKPDYETRGPLGVITLRDAAVATSGDYRHWVDMGGKRLSHAMDRSRGGPADNGTASVSVVASSCMDADAWATALMVLGAVEGKALALKQGLDALFIQRTGEELVQIAVGPVFGPAHAGPK</sequence>
<reference evidence="12" key="1">
    <citation type="submission" date="2022-11" db="EMBL/GenBank/DDBJ databases">
        <authorList>
            <person name="Coimbra C."/>
        </authorList>
    </citation>
    <scope>NUCLEOTIDE SEQUENCE</scope>
    <source>
        <strain evidence="12">Jales19</strain>
    </source>
</reference>
<dbReference type="InterPro" id="IPR003374">
    <property type="entry name" value="ApbE-like_sf"/>
</dbReference>
<evidence type="ECO:0000256" key="10">
    <source>
        <dbReference type="ARBA" id="ARBA00048540"/>
    </source>
</evidence>
<name>A0ABT4QSN5_9HYPH</name>
<keyword evidence="5 11" id="KW-0808">Transferase</keyword>
<dbReference type="PANTHER" id="PTHR30040">
    <property type="entry name" value="THIAMINE BIOSYNTHESIS LIPOPROTEIN APBE"/>
    <property type="match status" value="1"/>
</dbReference>
<dbReference type="EMBL" id="JAPFQA010000003">
    <property type="protein sequence ID" value="MCZ8544548.1"/>
    <property type="molecule type" value="Genomic_DNA"/>
</dbReference>
<dbReference type="PANTHER" id="PTHR30040:SF2">
    <property type="entry name" value="FAD:PROTEIN FMN TRANSFERASE"/>
    <property type="match status" value="1"/>
</dbReference>
<dbReference type="Pfam" id="PF02424">
    <property type="entry name" value="ApbE"/>
    <property type="match status" value="1"/>
</dbReference>
<keyword evidence="8 11" id="KW-0460">Magnesium</keyword>
<comment type="similarity">
    <text evidence="11">Belongs to the ApbE family.</text>
</comment>
<evidence type="ECO:0000256" key="4">
    <source>
        <dbReference type="ARBA" id="ARBA00022630"/>
    </source>
</evidence>
<accession>A0ABT4QSN5</accession>
<evidence type="ECO:0000256" key="8">
    <source>
        <dbReference type="ARBA" id="ARBA00022842"/>
    </source>
</evidence>
<evidence type="ECO:0000256" key="1">
    <source>
        <dbReference type="ARBA" id="ARBA00001946"/>
    </source>
</evidence>
<keyword evidence="7 11" id="KW-0274">FAD</keyword>
<dbReference type="PIRSF" id="PIRSF006268">
    <property type="entry name" value="ApbE"/>
    <property type="match status" value="1"/>
</dbReference>
<evidence type="ECO:0000256" key="7">
    <source>
        <dbReference type="ARBA" id="ARBA00022827"/>
    </source>
</evidence>
<gene>
    <name evidence="12" type="ORF">OOJ09_10175</name>
</gene>
<evidence type="ECO:0000256" key="2">
    <source>
        <dbReference type="ARBA" id="ARBA00011955"/>
    </source>
</evidence>
<evidence type="ECO:0000313" key="12">
    <source>
        <dbReference type="EMBL" id="MCZ8544548.1"/>
    </source>
</evidence>
<evidence type="ECO:0000256" key="3">
    <source>
        <dbReference type="ARBA" id="ARBA00016337"/>
    </source>
</evidence>
<evidence type="ECO:0000256" key="9">
    <source>
        <dbReference type="ARBA" id="ARBA00031306"/>
    </source>
</evidence>
<comment type="catalytic activity">
    <reaction evidence="10 11">
        <text>L-threonyl-[protein] + FAD = FMN-L-threonyl-[protein] + AMP + H(+)</text>
        <dbReference type="Rhea" id="RHEA:36847"/>
        <dbReference type="Rhea" id="RHEA-COMP:11060"/>
        <dbReference type="Rhea" id="RHEA-COMP:11061"/>
        <dbReference type="ChEBI" id="CHEBI:15378"/>
        <dbReference type="ChEBI" id="CHEBI:30013"/>
        <dbReference type="ChEBI" id="CHEBI:57692"/>
        <dbReference type="ChEBI" id="CHEBI:74257"/>
        <dbReference type="ChEBI" id="CHEBI:456215"/>
        <dbReference type="EC" id="2.7.1.180"/>
    </reaction>
</comment>
<dbReference type="SUPFAM" id="SSF143631">
    <property type="entry name" value="ApbE-like"/>
    <property type="match status" value="1"/>
</dbReference>
<keyword evidence="4 11" id="KW-0285">Flavoprotein</keyword>
<protein>
    <recommendedName>
        <fullName evidence="3 11">FAD:protein FMN transferase</fullName>
        <ecNumber evidence="2 11">2.7.1.180</ecNumber>
    </recommendedName>
    <alternativeName>
        <fullName evidence="9 11">Flavin transferase</fullName>
    </alternativeName>
</protein>
<proteinExistence type="inferred from homology"/>
<dbReference type="InterPro" id="IPR024932">
    <property type="entry name" value="ApbE"/>
</dbReference>
<dbReference type="Gene3D" id="3.10.520.10">
    <property type="entry name" value="ApbE-like domains"/>
    <property type="match status" value="1"/>
</dbReference>
<dbReference type="GO" id="GO:0016740">
    <property type="term" value="F:transferase activity"/>
    <property type="evidence" value="ECO:0007669"/>
    <property type="project" value="UniProtKB-KW"/>
</dbReference>
<keyword evidence="13" id="KW-1185">Reference proteome</keyword>
<dbReference type="Proteomes" id="UP001152178">
    <property type="component" value="Unassembled WGS sequence"/>
</dbReference>
<dbReference type="RefSeq" id="WP_269905091.1">
    <property type="nucleotide sequence ID" value="NZ_JAPFQA010000003.1"/>
</dbReference>
<comment type="cofactor">
    <cofactor evidence="1">
        <name>Mg(2+)</name>
        <dbReference type="ChEBI" id="CHEBI:18420"/>
    </cofactor>
</comment>
<keyword evidence="6 11" id="KW-0479">Metal-binding</keyword>
<evidence type="ECO:0000313" key="13">
    <source>
        <dbReference type="Proteomes" id="UP001152178"/>
    </source>
</evidence>
<comment type="caution">
    <text evidence="12">The sequence shown here is derived from an EMBL/GenBank/DDBJ whole genome shotgun (WGS) entry which is preliminary data.</text>
</comment>
<dbReference type="EC" id="2.7.1.180" evidence="2 11"/>